<sequence length="398" mass="44532">MGSEREEGWSTEPENLAILSDLISDGIAEAEQVFQKGLKAGAPKAKGIGATALRHGLSGVWLEPYFEFLNAVVVPLHAWLKMSVPSSPEFQFADGADGRFKDEPATLLSLASYNAFSSIESSLIDSRIRSEEPGLVSLKETLECRLREVATEAANMFPAFEPKHIAQRISAPVKFIVIQRLLYHISSILFPSRSPSPVPSTEDVICSVDEHLQTKWIDRAIALRSEIKDRRKPHVSNKRFEWYSLLLKSGLNRGAGQISDQIPVNSTMEKIDSIVSIAELACTATDVIENICSTAFGLVWFTLENKNERSALLQICDIAKYRSKLIKTEVISGSSGVNLGCNLGQVPTLWGPDVTHVTHRHRSHSHKYHWGLYVEADIAPQYHDIMVYWRIYVDYRRI</sequence>
<dbReference type="EMBL" id="KV419401">
    <property type="protein sequence ID" value="KZS95614.1"/>
    <property type="molecule type" value="Genomic_DNA"/>
</dbReference>
<accession>A0A164X419</accession>
<keyword evidence="2" id="KW-1185">Reference proteome</keyword>
<name>A0A164X419_9AGAM</name>
<evidence type="ECO:0000313" key="1">
    <source>
        <dbReference type="EMBL" id="KZS95614.1"/>
    </source>
</evidence>
<protein>
    <submittedName>
        <fullName evidence="1">Uncharacterized protein</fullName>
    </submittedName>
</protein>
<evidence type="ECO:0000313" key="2">
    <source>
        <dbReference type="Proteomes" id="UP000076722"/>
    </source>
</evidence>
<reference evidence="1 2" key="1">
    <citation type="journal article" date="2016" name="Mol. Biol. Evol.">
        <title>Comparative Genomics of Early-Diverging Mushroom-Forming Fungi Provides Insights into the Origins of Lignocellulose Decay Capabilities.</title>
        <authorList>
            <person name="Nagy L.G."/>
            <person name="Riley R."/>
            <person name="Tritt A."/>
            <person name="Adam C."/>
            <person name="Daum C."/>
            <person name="Floudas D."/>
            <person name="Sun H."/>
            <person name="Yadav J.S."/>
            <person name="Pangilinan J."/>
            <person name="Larsson K.H."/>
            <person name="Matsuura K."/>
            <person name="Barry K."/>
            <person name="Labutti K."/>
            <person name="Kuo R."/>
            <person name="Ohm R.A."/>
            <person name="Bhattacharya S.S."/>
            <person name="Shirouzu T."/>
            <person name="Yoshinaga Y."/>
            <person name="Martin F.M."/>
            <person name="Grigoriev I.V."/>
            <person name="Hibbett D.S."/>
        </authorList>
    </citation>
    <scope>NUCLEOTIDE SEQUENCE [LARGE SCALE GENOMIC DNA]</scope>
    <source>
        <strain evidence="1 2">HHB9708</strain>
    </source>
</reference>
<organism evidence="1 2">
    <name type="scientific">Sistotremastrum niveocremeum HHB9708</name>
    <dbReference type="NCBI Taxonomy" id="1314777"/>
    <lineage>
        <taxon>Eukaryota</taxon>
        <taxon>Fungi</taxon>
        <taxon>Dikarya</taxon>
        <taxon>Basidiomycota</taxon>
        <taxon>Agaricomycotina</taxon>
        <taxon>Agaricomycetes</taxon>
        <taxon>Sistotremastrales</taxon>
        <taxon>Sistotremastraceae</taxon>
        <taxon>Sertulicium</taxon>
        <taxon>Sertulicium niveocremeum</taxon>
    </lineage>
</organism>
<dbReference type="Proteomes" id="UP000076722">
    <property type="component" value="Unassembled WGS sequence"/>
</dbReference>
<dbReference type="AlphaFoldDB" id="A0A164X419"/>
<proteinExistence type="predicted"/>
<gene>
    <name evidence="1" type="ORF">SISNIDRAFT_464610</name>
</gene>